<name>A0ABQ0L2P7_MYCCL</name>
<dbReference type="EMBL" id="DF841291">
    <property type="protein sequence ID" value="GAT45418.1"/>
    <property type="molecule type" value="Genomic_DNA"/>
</dbReference>
<feature type="region of interest" description="Disordered" evidence="1">
    <location>
        <begin position="1"/>
        <end position="63"/>
    </location>
</feature>
<evidence type="ECO:0000313" key="2">
    <source>
        <dbReference type="EMBL" id="GAT45418.1"/>
    </source>
</evidence>
<evidence type="ECO:0000313" key="3">
    <source>
        <dbReference type="Proteomes" id="UP000815677"/>
    </source>
</evidence>
<reference evidence="2" key="1">
    <citation type="submission" date="2014-09" db="EMBL/GenBank/DDBJ databases">
        <title>Genome sequence of the luminous mushroom Mycena chlorophos for searching fungal bioluminescence genes.</title>
        <authorList>
            <person name="Tanaka Y."/>
            <person name="Kasuga D."/>
            <person name="Oba Y."/>
            <person name="Hase S."/>
            <person name="Sato K."/>
            <person name="Oba Y."/>
            <person name="Sakakibara Y."/>
        </authorList>
    </citation>
    <scope>NUCLEOTIDE SEQUENCE</scope>
</reference>
<sequence length="140" mass="14827">MSIPPSALVSTETPAPAEPNPASNNADPTVLPTSTDANATTIDPSMVGQPVPIPKKAGNKGNFHGERRAFLESWQDHVSEYHSSGAKHKRGSGKSIYDKCMPAYWARFPPGLPLELDPPVNPAGLAQYRTPPTEATALAA</sequence>
<keyword evidence="3" id="KW-1185">Reference proteome</keyword>
<proteinExistence type="predicted"/>
<protein>
    <submittedName>
        <fullName evidence="2">Uncharacterized protein</fullName>
    </submittedName>
</protein>
<accession>A0ABQ0L2P7</accession>
<gene>
    <name evidence="2" type="ORF">MCHLO_02998</name>
</gene>
<feature type="compositionally biased region" description="Low complexity" evidence="1">
    <location>
        <begin position="10"/>
        <end position="26"/>
    </location>
</feature>
<evidence type="ECO:0000256" key="1">
    <source>
        <dbReference type="SAM" id="MobiDB-lite"/>
    </source>
</evidence>
<feature type="compositionally biased region" description="Polar residues" evidence="1">
    <location>
        <begin position="31"/>
        <end position="43"/>
    </location>
</feature>
<dbReference type="Proteomes" id="UP000815677">
    <property type="component" value="Unassembled WGS sequence"/>
</dbReference>
<organism evidence="2 3">
    <name type="scientific">Mycena chlorophos</name>
    <name type="common">Agaric fungus</name>
    <name type="synonym">Agaricus chlorophos</name>
    <dbReference type="NCBI Taxonomy" id="658473"/>
    <lineage>
        <taxon>Eukaryota</taxon>
        <taxon>Fungi</taxon>
        <taxon>Dikarya</taxon>
        <taxon>Basidiomycota</taxon>
        <taxon>Agaricomycotina</taxon>
        <taxon>Agaricomycetes</taxon>
        <taxon>Agaricomycetidae</taxon>
        <taxon>Agaricales</taxon>
        <taxon>Marasmiineae</taxon>
        <taxon>Mycenaceae</taxon>
        <taxon>Mycena</taxon>
    </lineage>
</organism>